<sequence>MASVNCAGLILRFIFILLALHFSTANGYEGNGMKGTGEQEDVEDDISIAPVEVNGRSYIGGRRMMSKEFSMHEVEKERADEKSSSISGKYRLAYQKNNGEIFNQKRHESEGIGAPSDPNTGNENVFHKSNQETGEKDDSREFLEAANEVVNLMHKDYKGEGRPSRKPPIHNREPTD</sequence>
<keyword evidence="2" id="KW-0732">Signal</keyword>
<dbReference type="PANTHER" id="PTHR36313:SF7">
    <property type="entry name" value="OS09G0474600 PROTEIN"/>
    <property type="match status" value="1"/>
</dbReference>
<feature type="signal peptide" evidence="2">
    <location>
        <begin position="1"/>
        <end position="27"/>
    </location>
</feature>
<proteinExistence type="predicted"/>
<feature type="chain" id="PRO_5044844863" evidence="2">
    <location>
        <begin position="28"/>
        <end position="176"/>
    </location>
</feature>
<feature type="compositionally biased region" description="Basic and acidic residues" evidence="1">
    <location>
        <begin position="125"/>
        <end position="141"/>
    </location>
</feature>
<comment type="caution">
    <text evidence="3">The sequence shown here is derived from an EMBL/GenBank/DDBJ whole genome shotgun (WGS) entry which is preliminary data.</text>
</comment>
<name>A0ABD1SGG7_9LAMI</name>
<dbReference type="InterPro" id="IPR038804">
    <property type="entry name" value="RGF3"/>
</dbReference>
<evidence type="ECO:0000313" key="4">
    <source>
        <dbReference type="Proteomes" id="UP001604336"/>
    </source>
</evidence>
<dbReference type="Proteomes" id="UP001604336">
    <property type="component" value="Unassembled WGS sequence"/>
</dbReference>
<reference evidence="4" key="1">
    <citation type="submission" date="2024-07" db="EMBL/GenBank/DDBJ databases">
        <title>Two chromosome-level genome assemblies of Korean endemic species Abeliophyllum distichum and Forsythia ovata (Oleaceae).</title>
        <authorList>
            <person name="Jang H."/>
        </authorList>
    </citation>
    <scope>NUCLEOTIDE SEQUENCE [LARGE SCALE GENOMIC DNA]</scope>
</reference>
<accession>A0ABD1SGG7</accession>
<dbReference type="AlphaFoldDB" id="A0ABD1SGG7"/>
<dbReference type="PANTHER" id="PTHR36313">
    <property type="entry name" value="ROOT MERISTEM GROWTH FACTOR 2"/>
    <property type="match status" value="1"/>
</dbReference>
<evidence type="ECO:0000256" key="2">
    <source>
        <dbReference type="SAM" id="SignalP"/>
    </source>
</evidence>
<organism evidence="3 4">
    <name type="scientific">Abeliophyllum distichum</name>
    <dbReference type="NCBI Taxonomy" id="126358"/>
    <lineage>
        <taxon>Eukaryota</taxon>
        <taxon>Viridiplantae</taxon>
        <taxon>Streptophyta</taxon>
        <taxon>Embryophyta</taxon>
        <taxon>Tracheophyta</taxon>
        <taxon>Spermatophyta</taxon>
        <taxon>Magnoliopsida</taxon>
        <taxon>eudicotyledons</taxon>
        <taxon>Gunneridae</taxon>
        <taxon>Pentapetalae</taxon>
        <taxon>asterids</taxon>
        <taxon>lamiids</taxon>
        <taxon>Lamiales</taxon>
        <taxon>Oleaceae</taxon>
        <taxon>Forsythieae</taxon>
        <taxon>Abeliophyllum</taxon>
    </lineage>
</organism>
<dbReference type="EMBL" id="JBFOLK010000007">
    <property type="protein sequence ID" value="KAL2499833.1"/>
    <property type="molecule type" value="Genomic_DNA"/>
</dbReference>
<feature type="region of interest" description="Disordered" evidence="1">
    <location>
        <begin position="153"/>
        <end position="176"/>
    </location>
</feature>
<feature type="compositionally biased region" description="Basic and acidic residues" evidence="1">
    <location>
        <begin position="153"/>
        <end position="163"/>
    </location>
</feature>
<gene>
    <name evidence="3" type="ORF">Adt_25383</name>
</gene>
<evidence type="ECO:0000256" key="1">
    <source>
        <dbReference type="SAM" id="MobiDB-lite"/>
    </source>
</evidence>
<protein>
    <submittedName>
        <fullName evidence="3">Uncharacterized protein</fullName>
    </submittedName>
</protein>
<feature type="region of interest" description="Disordered" evidence="1">
    <location>
        <begin position="103"/>
        <end position="141"/>
    </location>
</feature>
<evidence type="ECO:0000313" key="3">
    <source>
        <dbReference type="EMBL" id="KAL2499833.1"/>
    </source>
</evidence>
<keyword evidence="4" id="KW-1185">Reference proteome</keyword>